<dbReference type="RefSeq" id="WP_147893524.1">
    <property type="nucleotide sequence ID" value="NZ_BAAANR010000001.1"/>
</dbReference>
<sequence length="193" mass="20420">MRKLVYYVATTIDGFIAPPGGGDPSGEPYFAVTPDLVAFIVENYPETLPAPARAAMGIDGPGRAFDTVLEGRASYEIGLAAGLTDAYPHLRHLVFSTSMSDSPGPAVEVVRENALDRVRALKAQDGLDLWLVGGGTLAHSLLPEIDRLVLKVNPWVIGAGIPLFAGAFSPTTFRAVGEKELAGGVRVVTYDRA</sequence>
<dbReference type="SUPFAM" id="SSF53597">
    <property type="entry name" value="Dihydrofolate reductase-like"/>
    <property type="match status" value="1"/>
</dbReference>
<dbReference type="Gene3D" id="3.40.430.10">
    <property type="entry name" value="Dihydrofolate Reductase, subunit A"/>
    <property type="match status" value="1"/>
</dbReference>
<feature type="domain" description="Bacterial bifunctional deaminase-reductase C-terminal" evidence="1">
    <location>
        <begin position="109"/>
        <end position="174"/>
    </location>
</feature>
<dbReference type="GO" id="GO:0008703">
    <property type="term" value="F:5-amino-6-(5-phosphoribosylamino)uracil reductase activity"/>
    <property type="evidence" value="ECO:0007669"/>
    <property type="project" value="InterPro"/>
</dbReference>
<dbReference type="OrthoDB" id="195113at2"/>
<organism evidence="2 3">
    <name type="scientific">Microbacterium hatanonis</name>
    <dbReference type="NCBI Taxonomy" id="404366"/>
    <lineage>
        <taxon>Bacteria</taxon>
        <taxon>Bacillati</taxon>
        <taxon>Actinomycetota</taxon>
        <taxon>Actinomycetes</taxon>
        <taxon>Micrococcales</taxon>
        <taxon>Microbacteriaceae</taxon>
        <taxon>Microbacterium</taxon>
    </lineage>
</organism>
<comment type="caution">
    <text evidence="2">The sequence shown here is derived from an EMBL/GenBank/DDBJ whole genome shotgun (WGS) entry which is preliminary data.</text>
</comment>
<dbReference type="InterPro" id="IPR024072">
    <property type="entry name" value="DHFR-like_dom_sf"/>
</dbReference>
<dbReference type="PANTHER" id="PTHR38011:SF11">
    <property type="entry name" value="2,5-DIAMINO-6-RIBOSYLAMINO-4(3H)-PYRIMIDINONE 5'-PHOSPHATE REDUCTASE"/>
    <property type="match status" value="1"/>
</dbReference>
<name>A0A5C8I131_9MICO</name>
<keyword evidence="3" id="KW-1185">Reference proteome</keyword>
<dbReference type="PANTHER" id="PTHR38011">
    <property type="entry name" value="DIHYDROFOLATE REDUCTASE FAMILY PROTEIN (AFU_ORTHOLOGUE AFUA_8G06820)"/>
    <property type="match status" value="1"/>
</dbReference>
<evidence type="ECO:0000313" key="3">
    <source>
        <dbReference type="Proteomes" id="UP000321034"/>
    </source>
</evidence>
<evidence type="ECO:0000313" key="2">
    <source>
        <dbReference type="EMBL" id="TXK12818.1"/>
    </source>
</evidence>
<dbReference type="EMBL" id="VRSV01000001">
    <property type="protein sequence ID" value="TXK12818.1"/>
    <property type="molecule type" value="Genomic_DNA"/>
</dbReference>
<dbReference type="AlphaFoldDB" id="A0A5C8I131"/>
<evidence type="ECO:0000259" key="1">
    <source>
        <dbReference type="Pfam" id="PF01872"/>
    </source>
</evidence>
<dbReference type="Proteomes" id="UP000321034">
    <property type="component" value="Unassembled WGS sequence"/>
</dbReference>
<gene>
    <name evidence="2" type="ORF">FVP77_05020</name>
</gene>
<proteinExistence type="predicted"/>
<dbReference type="InterPro" id="IPR050765">
    <property type="entry name" value="Riboflavin_Biosynth_HTPR"/>
</dbReference>
<accession>A0A5C8I131</accession>
<dbReference type="InterPro" id="IPR002734">
    <property type="entry name" value="RibDG_C"/>
</dbReference>
<dbReference type="GO" id="GO:0009231">
    <property type="term" value="P:riboflavin biosynthetic process"/>
    <property type="evidence" value="ECO:0007669"/>
    <property type="project" value="InterPro"/>
</dbReference>
<dbReference type="Pfam" id="PF01872">
    <property type="entry name" value="RibD_C"/>
    <property type="match status" value="1"/>
</dbReference>
<protein>
    <submittedName>
        <fullName evidence="2">Dihydrofolate reductase</fullName>
    </submittedName>
</protein>
<reference evidence="2 3" key="1">
    <citation type="submission" date="2019-08" db="EMBL/GenBank/DDBJ databases">
        <authorList>
            <person name="Dong K."/>
        </authorList>
    </citation>
    <scope>NUCLEOTIDE SEQUENCE [LARGE SCALE GENOMIC DNA]</scope>
    <source>
        <strain evidence="2 3">JCM14558</strain>
    </source>
</reference>